<dbReference type="RefSeq" id="WP_230669944.1">
    <property type="nucleotide sequence ID" value="NZ_JAJNAY010000001.1"/>
</dbReference>
<gene>
    <name evidence="1" type="ORF">LO744_13190</name>
</gene>
<evidence type="ECO:0000313" key="2">
    <source>
        <dbReference type="Proteomes" id="UP001108025"/>
    </source>
</evidence>
<dbReference type="PROSITE" id="PS51257">
    <property type="entry name" value="PROKAR_LIPOPROTEIN"/>
    <property type="match status" value="1"/>
</dbReference>
<accession>A0A9Q3V5Q7</accession>
<dbReference type="Proteomes" id="UP001108025">
    <property type="component" value="Unassembled WGS sequence"/>
</dbReference>
<proteinExistence type="predicted"/>
<evidence type="ECO:0000313" key="1">
    <source>
        <dbReference type="EMBL" id="MCD1117815.1"/>
    </source>
</evidence>
<name>A0A9Q3V5Q7_9FLAO</name>
<dbReference type="AlphaFoldDB" id="A0A9Q3V5Q7"/>
<sequence>MKKIYLFSLLTIVFSCTEKYTGEVSFKSCKIKYDVVDEKEEKRIYGQNMVGNQWRLESAKQELALCLCEKYLQKPNPEIKDKILEIYIDDLEYYRREKSFKPVNFDSILENRKVVFDYRILVD</sequence>
<organism evidence="1 2">
    <name type="scientific">Chryseobacterium turcicum</name>
    <dbReference type="NCBI Taxonomy" id="2898076"/>
    <lineage>
        <taxon>Bacteria</taxon>
        <taxon>Pseudomonadati</taxon>
        <taxon>Bacteroidota</taxon>
        <taxon>Flavobacteriia</taxon>
        <taxon>Flavobacteriales</taxon>
        <taxon>Weeksellaceae</taxon>
        <taxon>Chryseobacterium group</taxon>
        <taxon>Chryseobacterium</taxon>
    </lineage>
</organism>
<reference evidence="1" key="1">
    <citation type="submission" date="2021-11" db="EMBL/GenBank/DDBJ databases">
        <title>Description of novel Chryseobacterium species.</title>
        <authorList>
            <person name="Saticioglu I.B."/>
            <person name="Ay H."/>
            <person name="Altun S."/>
            <person name="Duman M."/>
        </authorList>
    </citation>
    <scope>NUCLEOTIDE SEQUENCE</scope>
    <source>
        <strain evidence="1">C-17</strain>
    </source>
</reference>
<keyword evidence="2" id="KW-1185">Reference proteome</keyword>
<dbReference type="EMBL" id="JAJNAY010000001">
    <property type="protein sequence ID" value="MCD1117815.1"/>
    <property type="molecule type" value="Genomic_DNA"/>
</dbReference>
<protein>
    <recommendedName>
        <fullName evidence="3">Lipoprotein</fullName>
    </recommendedName>
</protein>
<evidence type="ECO:0008006" key="3">
    <source>
        <dbReference type="Google" id="ProtNLM"/>
    </source>
</evidence>
<comment type="caution">
    <text evidence="1">The sequence shown here is derived from an EMBL/GenBank/DDBJ whole genome shotgun (WGS) entry which is preliminary data.</text>
</comment>